<protein>
    <submittedName>
        <fullName evidence="1">Uncharacterized protein</fullName>
    </submittedName>
</protein>
<reference evidence="1 2" key="1">
    <citation type="submission" date="2024-01" db="EMBL/GenBank/DDBJ databases">
        <title>The genomes of 5 underutilized Papilionoideae crops provide insights into root nodulation and disease resistanc.</title>
        <authorList>
            <person name="Jiang F."/>
        </authorList>
    </citation>
    <scope>NUCLEOTIDE SEQUENCE [LARGE SCALE GENOMIC DNA]</scope>
    <source>
        <strain evidence="1">JINMINGXINNONG_FW02</strain>
        <tissue evidence="1">Leaves</tissue>
    </source>
</reference>
<evidence type="ECO:0000313" key="2">
    <source>
        <dbReference type="Proteomes" id="UP001374584"/>
    </source>
</evidence>
<organism evidence="1 2">
    <name type="scientific">Phaseolus coccineus</name>
    <name type="common">Scarlet runner bean</name>
    <name type="synonym">Phaseolus multiflorus</name>
    <dbReference type="NCBI Taxonomy" id="3886"/>
    <lineage>
        <taxon>Eukaryota</taxon>
        <taxon>Viridiplantae</taxon>
        <taxon>Streptophyta</taxon>
        <taxon>Embryophyta</taxon>
        <taxon>Tracheophyta</taxon>
        <taxon>Spermatophyta</taxon>
        <taxon>Magnoliopsida</taxon>
        <taxon>eudicotyledons</taxon>
        <taxon>Gunneridae</taxon>
        <taxon>Pentapetalae</taxon>
        <taxon>rosids</taxon>
        <taxon>fabids</taxon>
        <taxon>Fabales</taxon>
        <taxon>Fabaceae</taxon>
        <taxon>Papilionoideae</taxon>
        <taxon>50 kb inversion clade</taxon>
        <taxon>NPAAA clade</taxon>
        <taxon>indigoferoid/millettioid clade</taxon>
        <taxon>Phaseoleae</taxon>
        <taxon>Phaseolus</taxon>
    </lineage>
</organism>
<dbReference type="Proteomes" id="UP001374584">
    <property type="component" value="Unassembled WGS sequence"/>
</dbReference>
<dbReference type="AlphaFoldDB" id="A0AAN9R2Y5"/>
<evidence type="ECO:0000313" key="1">
    <source>
        <dbReference type="EMBL" id="KAK7352098.1"/>
    </source>
</evidence>
<name>A0AAN9R2Y5_PHACN</name>
<dbReference type="EMBL" id="JAYMYR010000007">
    <property type="protein sequence ID" value="KAK7352098.1"/>
    <property type="molecule type" value="Genomic_DNA"/>
</dbReference>
<gene>
    <name evidence="1" type="ORF">VNO80_17515</name>
</gene>
<proteinExistence type="predicted"/>
<comment type="caution">
    <text evidence="1">The sequence shown here is derived from an EMBL/GenBank/DDBJ whole genome shotgun (WGS) entry which is preliminary data.</text>
</comment>
<accession>A0AAN9R2Y5</accession>
<sequence length="80" mass="9036">MVFWGTLIWACKIPRDADRAESLMNKKGPVKSPVSSWIEVDDGVHEFVMENVVINRFVMLDIEMAGENEMQTLPLVVSLA</sequence>
<keyword evidence="2" id="KW-1185">Reference proteome</keyword>